<organism evidence="9 10">
    <name type="scientific">Carpinus fangiana</name>
    <dbReference type="NCBI Taxonomy" id="176857"/>
    <lineage>
        <taxon>Eukaryota</taxon>
        <taxon>Viridiplantae</taxon>
        <taxon>Streptophyta</taxon>
        <taxon>Embryophyta</taxon>
        <taxon>Tracheophyta</taxon>
        <taxon>Spermatophyta</taxon>
        <taxon>Magnoliopsida</taxon>
        <taxon>eudicotyledons</taxon>
        <taxon>Gunneridae</taxon>
        <taxon>Pentapetalae</taxon>
        <taxon>rosids</taxon>
        <taxon>fabids</taxon>
        <taxon>Fagales</taxon>
        <taxon>Betulaceae</taxon>
        <taxon>Carpinus</taxon>
    </lineage>
</organism>
<dbReference type="InterPro" id="IPR017930">
    <property type="entry name" value="Myb_dom"/>
</dbReference>
<dbReference type="PANTHER" id="PTHR44191">
    <property type="entry name" value="TRANSCRIPTION FACTOR KUA1"/>
    <property type="match status" value="1"/>
</dbReference>
<dbReference type="GO" id="GO:0009723">
    <property type="term" value="P:response to ethylene"/>
    <property type="evidence" value="ECO:0007669"/>
    <property type="project" value="TreeGrafter"/>
</dbReference>
<dbReference type="CDD" id="cd00167">
    <property type="entry name" value="SANT"/>
    <property type="match status" value="1"/>
</dbReference>
<accession>A0A5N6QDD0</accession>
<evidence type="ECO:0000256" key="5">
    <source>
        <dbReference type="ARBA" id="ARBA00023242"/>
    </source>
</evidence>
<dbReference type="InterPro" id="IPR006447">
    <property type="entry name" value="Myb_dom_plants"/>
</dbReference>
<name>A0A5N6QDD0_9ROSI</name>
<dbReference type="GO" id="GO:0003677">
    <property type="term" value="F:DNA binding"/>
    <property type="evidence" value="ECO:0007669"/>
    <property type="project" value="UniProtKB-KW"/>
</dbReference>
<dbReference type="AlphaFoldDB" id="A0A5N6QDD0"/>
<gene>
    <name evidence="9" type="ORF">FH972_001850</name>
</gene>
<dbReference type="InterPro" id="IPR009057">
    <property type="entry name" value="Homeodomain-like_sf"/>
</dbReference>
<evidence type="ECO:0000259" key="8">
    <source>
        <dbReference type="PROSITE" id="PS51294"/>
    </source>
</evidence>
<evidence type="ECO:0000259" key="7">
    <source>
        <dbReference type="PROSITE" id="PS51293"/>
    </source>
</evidence>
<dbReference type="GO" id="GO:0005634">
    <property type="term" value="C:nucleus"/>
    <property type="evidence" value="ECO:0007669"/>
    <property type="project" value="UniProtKB-SubCell"/>
</dbReference>
<dbReference type="InterPro" id="IPR052245">
    <property type="entry name" value="Plant_Stress_Dev_TF"/>
</dbReference>
<dbReference type="EMBL" id="CM017321">
    <property type="protein sequence ID" value="KAE7997195.1"/>
    <property type="molecule type" value="Genomic_DNA"/>
</dbReference>
<dbReference type="GO" id="GO:0006355">
    <property type="term" value="P:regulation of DNA-templated transcription"/>
    <property type="evidence" value="ECO:0007669"/>
    <property type="project" value="UniProtKB-ARBA"/>
</dbReference>
<evidence type="ECO:0000256" key="3">
    <source>
        <dbReference type="ARBA" id="ARBA00023125"/>
    </source>
</evidence>
<keyword evidence="3" id="KW-0238">DNA-binding</keyword>
<dbReference type="FunFam" id="1.10.10.60:FF:000009">
    <property type="entry name" value="transcription factor MYB1R1"/>
    <property type="match status" value="1"/>
</dbReference>
<dbReference type="PROSITE" id="PS51294">
    <property type="entry name" value="HTH_MYB"/>
    <property type="match status" value="1"/>
</dbReference>
<reference evidence="9 10" key="1">
    <citation type="submission" date="2019-06" db="EMBL/GenBank/DDBJ databases">
        <title>A chromosomal-level reference genome of Carpinus fangiana (Coryloideae, Betulaceae).</title>
        <authorList>
            <person name="Yang X."/>
            <person name="Wang Z."/>
            <person name="Zhang L."/>
            <person name="Hao G."/>
            <person name="Liu J."/>
            <person name="Yang Y."/>
        </authorList>
    </citation>
    <scope>NUCLEOTIDE SEQUENCE [LARGE SCALE GENOMIC DNA]</scope>
    <source>
        <strain evidence="9">Cfa_2016G</strain>
        <tissue evidence="9">Leaf</tissue>
    </source>
</reference>
<keyword evidence="2" id="KW-0805">Transcription regulation</keyword>
<keyword evidence="10" id="KW-1185">Reference proteome</keyword>
<feature type="domain" description="HTH myb-type" evidence="8">
    <location>
        <begin position="17"/>
        <end position="67"/>
    </location>
</feature>
<feature type="domain" description="SANT" evidence="7">
    <location>
        <begin position="14"/>
        <end position="67"/>
    </location>
</feature>
<dbReference type="InterPro" id="IPR017884">
    <property type="entry name" value="SANT_dom"/>
</dbReference>
<evidence type="ECO:0000256" key="1">
    <source>
        <dbReference type="ARBA" id="ARBA00004123"/>
    </source>
</evidence>
<dbReference type="Pfam" id="PF00249">
    <property type="entry name" value="Myb_DNA-binding"/>
    <property type="match status" value="1"/>
</dbReference>
<feature type="domain" description="Myb-like" evidence="6">
    <location>
        <begin position="17"/>
        <end position="63"/>
    </location>
</feature>
<sequence length="220" mass="24006">MALFRRAMTILGRAAGGAWTEEEHRMFLAGLAKLGKGDWKRISERFVSTRTPTQVASHAQKYFLRQAADEKKKRRPSLFDLSLQAAELASKDSLISHTEETIAESSSEELAPKAEAVAEKSSEASISQALALVNVTENPPLPVYAAPNYCGIPYMFPGDLPFIPVVKFSGQNDIYQPGSQRKFATCAPIIIHPSRIPFPPSLALSLAHSGRGNASIQEIL</sequence>
<protein>
    <submittedName>
        <fullName evidence="9">Uncharacterized protein</fullName>
    </submittedName>
</protein>
<evidence type="ECO:0000256" key="2">
    <source>
        <dbReference type="ARBA" id="ARBA00023015"/>
    </source>
</evidence>
<dbReference type="Proteomes" id="UP000327013">
    <property type="component" value="Chromosome 1"/>
</dbReference>
<dbReference type="PROSITE" id="PS51293">
    <property type="entry name" value="SANT"/>
    <property type="match status" value="1"/>
</dbReference>
<evidence type="ECO:0000256" key="4">
    <source>
        <dbReference type="ARBA" id="ARBA00023163"/>
    </source>
</evidence>
<dbReference type="InterPro" id="IPR001005">
    <property type="entry name" value="SANT/Myb"/>
</dbReference>
<dbReference type="SMART" id="SM00717">
    <property type="entry name" value="SANT"/>
    <property type="match status" value="1"/>
</dbReference>
<keyword evidence="5" id="KW-0539">Nucleus</keyword>
<dbReference type="SUPFAM" id="SSF46689">
    <property type="entry name" value="Homeodomain-like"/>
    <property type="match status" value="1"/>
</dbReference>
<evidence type="ECO:0000313" key="9">
    <source>
        <dbReference type="EMBL" id="KAE7997195.1"/>
    </source>
</evidence>
<keyword evidence="4" id="KW-0804">Transcription</keyword>
<evidence type="ECO:0000259" key="6">
    <source>
        <dbReference type="PROSITE" id="PS50090"/>
    </source>
</evidence>
<evidence type="ECO:0000313" key="10">
    <source>
        <dbReference type="Proteomes" id="UP000327013"/>
    </source>
</evidence>
<dbReference type="OrthoDB" id="118550at2759"/>
<dbReference type="NCBIfam" id="TIGR01557">
    <property type="entry name" value="myb_SHAQKYF"/>
    <property type="match status" value="1"/>
</dbReference>
<dbReference type="GO" id="GO:0009739">
    <property type="term" value="P:response to gibberellin"/>
    <property type="evidence" value="ECO:0007669"/>
    <property type="project" value="TreeGrafter"/>
</dbReference>
<dbReference type="PROSITE" id="PS50090">
    <property type="entry name" value="MYB_LIKE"/>
    <property type="match status" value="1"/>
</dbReference>
<proteinExistence type="predicted"/>
<dbReference type="Gene3D" id="1.10.10.60">
    <property type="entry name" value="Homeodomain-like"/>
    <property type="match status" value="1"/>
</dbReference>
<comment type="subcellular location">
    <subcellularLocation>
        <location evidence="1">Nucleus</location>
    </subcellularLocation>
</comment>
<dbReference type="PANTHER" id="PTHR44191:SF45">
    <property type="entry name" value="TRANSCRIPTION FACTOR MYB1R1-LIKE"/>
    <property type="match status" value="1"/>
</dbReference>